<gene>
    <name evidence="2" type="ORF">FGO68_gene1101</name>
</gene>
<evidence type="ECO:0000256" key="1">
    <source>
        <dbReference type="SAM" id="MobiDB-lite"/>
    </source>
</evidence>
<evidence type="ECO:0000313" key="2">
    <source>
        <dbReference type="EMBL" id="TNV77258.1"/>
    </source>
</evidence>
<keyword evidence="3" id="KW-1185">Reference proteome</keyword>
<accession>A0A8J8NL37</accession>
<dbReference type="AlphaFoldDB" id="A0A8J8NL37"/>
<sequence>MIEPDGWATAEKQIIQEEPLSMPPENDSGSPDFNMEARAFLHAINNSGGQLSEIVEESQQQYSQDQRLSRAVQIEEAGELQIDLSEEEVVQAQQQ</sequence>
<dbReference type="Proteomes" id="UP000785679">
    <property type="component" value="Unassembled WGS sequence"/>
</dbReference>
<dbReference type="EMBL" id="RRYP01012216">
    <property type="protein sequence ID" value="TNV77258.1"/>
    <property type="molecule type" value="Genomic_DNA"/>
</dbReference>
<feature type="region of interest" description="Disordered" evidence="1">
    <location>
        <begin position="14"/>
        <end position="33"/>
    </location>
</feature>
<name>A0A8J8NL37_HALGN</name>
<comment type="caution">
    <text evidence="2">The sequence shown here is derived from an EMBL/GenBank/DDBJ whole genome shotgun (WGS) entry which is preliminary data.</text>
</comment>
<protein>
    <submittedName>
        <fullName evidence="2">Uncharacterized protein</fullName>
    </submittedName>
</protein>
<evidence type="ECO:0000313" key="3">
    <source>
        <dbReference type="Proteomes" id="UP000785679"/>
    </source>
</evidence>
<reference evidence="2" key="1">
    <citation type="submission" date="2019-06" db="EMBL/GenBank/DDBJ databases">
        <authorList>
            <person name="Zheng W."/>
        </authorList>
    </citation>
    <scope>NUCLEOTIDE SEQUENCE</scope>
    <source>
        <strain evidence="2">QDHG01</strain>
    </source>
</reference>
<proteinExistence type="predicted"/>
<organism evidence="2 3">
    <name type="scientific">Halteria grandinella</name>
    <dbReference type="NCBI Taxonomy" id="5974"/>
    <lineage>
        <taxon>Eukaryota</taxon>
        <taxon>Sar</taxon>
        <taxon>Alveolata</taxon>
        <taxon>Ciliophora</taxon>
        <taxon>Intramacronucleata</taxon>
        <taxon>Spirotrichea</taxon>
        <taxon>Stichotrichia</taxon>
        <taxon>Sporadotrichida</taxon>
        <taxon>Halteriidae</taxon>
        <taxon>Halteria</taxon>
    </lineage>
</organism>